<evidence type="ECO:0000256" key="6">
    <source>
        <dbReference type="ARBA" id="ARBA00047619"/>
    </source>
</evidence>
<comment type="catalytic activity">
    <reaction evidence="7">
        <text>phosphoethanolamine + S-adenosyl-L-methionine = N-methylethanolamine phosphate + S-adenosyl-L-homocysteine + H(+)</text>
        <dbReference type="Rhea" id="RHEA:20365"/>
        <dbReference type="ChEBI" id="CHEBI:15378"/>
        <dbReference type="ChEBI" id="CHEBI:57781"/>
        <dbReference type="ChEBI" id="CHEBI:57856"/>
        <dbReference type="ChEBI" id="CHEBI:58190"/>
        <dbReference type="ChEBI" id="CHEBI:59789"/>
        <dbReference type="EC" id="2.1.1.103"/>
    </reaction>
    <physiologicalReaction direction="left-to-right" evidence="7">
        <dbReference type="Rhea" id="RHEA:20366"/>
    </physiologicalReaction>
</comment>
<dbReference type="Pfam" id="PF13649">
    <property type="entry name" value="Methyltransf_25"/>
    <property type="match status" value="1"/>
</dbReference>
<protein>
    <recommendedName>
        <fullName evidence="5">phosphoethanolamine N-methyltransferase</fullName>
        <ecNumber evidence="5">2.1.1.103</ecNumber>
    </recommendedName>
</protein>
<comment type="catalytic activity">
    <reaction evidence="6">
        <text>N,N-dimethylethanolamine phosphate + S-adenosyl-L-methionine = phosphocholine + S-adenosyl-L-homocysteine + H(+)</text>
        <dbReference type="Rhea" id="RHEA:25325"/>
        <dbReference type="ChEBI" id="CHEBI:15378"/>
        <dbReference type="ChEBI" id="CHEBI:57856"/>
        <dbReference type="ChEBI" id="CHEBI:58641"/>
        <dbReference type="ChEBI" id="CHEBI:59789"/>
        <dbReference type="ChEBI" id="CHEBI:295975"/>
        <dbReference type="EC" id="2.1.1.103"/>
    </reaction>
    <physiologicalReaction direction="left-to-right" evidence="6">
        <dbReference type="Rhea" id="RHEA:25326"/>
    </physiologicalReaction>
</comment>
<keyword evidence="4" id="KW-0808">Transferase</keyword>
<reference evidence="11 12" key="1">
    <citation type="journal article" date="2024" name="Nat. Commun.">
        <title>Phylogenomics reveals the evolutionary origins of lichenization in chlorophyte algae.</title>
        <authorList>
            <person name="Puginier C."/>
            <person name="Libourel C."/>
            <person name="Otte J."/>
            <person name="Skaloud P."/>
            <person name="Haon M."/>
            <person name="Grisel S."/>
            <person name="Petersen M."/>
            <person name="Berrin J.G."/>
            <person name="Delaux P.M."/>
            <person name="Dal Grande F."/>
            <person name="Keller J."/>
        </authorList>
    </citation>
    <scope>NUCLEOTIDE SEQUENCE [LARGE SCALE GENOMIC DNA]</scope>
    <source>
        <strain evidence="11 12">SAG 245.80</strain>
    </source>
</reference>
<dbReference type="Proteomes" id="UP001445335">
    <property type="component" value="Unassembled WGS sequence"/>
</dbReference>
<evidence type="ECO:0000313" key="12">
    <source>
        <dbReference type="Proteomes" id="UP001445335"/>
    </source>
</evidence>
<evidence type="ECO:0000259" key="10">
    <source>
        <dbReference type="Pfam" id="PF13847"/>
    </source>
</evidence>
<evidence type="ECO:0000259" key="9">
    <source>
        <dbReference type="Pfam" id="PF13649"/>
    </source>
</evidence>
<evidence type="ECO:0000256" key="4">
    <source>
        <dbReference type="ARBA" id="ARBA00022679"/>
    </source>
</evidence>
<comment type="pathway">
    <text evidence="2">Lipid metabolism.</text>
</comment>
<dbReference type="PANTHER" id="PTHR44307:SF2">
    <property type="entry name" value="PHOSPHOETHANOLAMINE METHYLTRANSFERASE ISOFORM X1"/>
    <property type="match status" value="1"/>
</dbReference>
<comment type="caution">
    <text evidence="11">The sequence shown here is derived from an EMBL/GenBank/DDBJ whole genome shotgun (WGS) entry which is preliminary data.</text>
</comment>
<sequence>MSAHDRTAMKAFWQEHSQVASVEAMMLDSQAAAIDKEERPEVLQMLGTVTGKRIVELGAGIGRFTGALAAAGAASVLAVDFMEHLVAENRRVNGHWGNVEFRAGDATELDLPPAHADIVFSNWLLMYLSNAEVAKLAADALSWVAEGGIVFFRESCFRQSGDKQRRTNPTHYRNPREYFAIFDAAMVSEADGRRARFELVSCKCVDTYVRVKHNQNQVCWKWRKVVCDALPGSVEMRKFLDTQQYSTAGILKYERVFGDGFVSTGGIDTTREFVAMLDLRANERVLDVGCGIGGGDFYMAAEADAYVHGVDLSVNMVLLALERASAARNGFKVSFEIADITTYEAERGSYDVIYSRDTILHIHDKPALFRRFLRLLAPGGRLLISDYCRAPAAPSAEFGAYIAQRGYDLHSVDAYGAMLEAAGFEDVVAEDRTWQFEASLKKELAAAEAGRARFVAEFSDADFEAVVGGWRAKLARVSQGEQCWGLFRACAPKTPVGAAHANGLANGSSHMAKPAKLTNGHACSDDAAAKDGNTVLANGRANGVANGLCTGLNGDLNGVV</sequence>
<accession>A0AAW1QZR7</accession>
<dbReference type="SUPFAM" id="SSF53335">
    <property type="entry name" value="S-adenosyl-L-methionine-dependent methyltransferases"/>
    <property type="match status" value="2"/>
</dbReference>
<evidence type="ECO:0000256" key="5">
    <source>
        <dbReference type="ARBA" id="ARBA00035674"/>
    </source>
</evidence>
<evidence type="ECO:0000256" key="8">
    <source>
        <dbReference type="ARBA" id="ARBA00047841"/>
    </source>
</evidence>
<comment type="catalytic activity">
    <reaction evidence="8">
        <text>N-methylethanolamine phosphate + S-adenosyl-L-methionine = N,N-dimethylethanolamine phosphate + S-adenosyl-L-homocysteine + H(+)</text>
        <dbReference type="Rhea" id="RHEA:25321"/>
        <dbReference type="ChEBI" id="CHEBI:15378"/>
        <dbReference type="ChEBI" id="CHEBI:57781"/>
        <dbReference type="ChEBI" id="CHEBI:57856"/>
        <dbReference type="ChEBI" id="CHEBI:58641"/>
        <dbReference type="ChEBI" id="CHEBI:59789"/>
        <dbReference type="EC" id="2.1.1.103"/>
    </reaction>
    <physiologicalReaction direction="left-to-right" evidence="8">
        <dbReference type="Rhea" id="RHEA:25322"/>
    </physiologicalReaction>
</comment>
<evidence type="ECO:0000313" key="11">
    <source>
        <dbReference type="EMBL" id="KAK9826761.1"/>
    </source>
</evidence>
<dbReference type="EMBL" id="JALJOU010000063">
    <property type="protein sequence ID" value="KAK9826761.1"/>
    <property type="molecule type" value="Genomic_DNA"/>
</dbReference>
<gene>
    <name evidence="11" type="ORF">WJX81_007185</name>
</gene>
<dbReference type="InterPro" id="IPR025714">
    <property type="entry name" value="Methyltranfer_dom"/>
</dbReference>
<dbReference type="CDD" id="cd02440">
    <property type="entry name" value="AdoMet_MTases"/>
    <property type="match status" value="2"/>
</dbReference>
<feature type="domain" description="Methyltransferase" evidence="10">
    <location>
        <begin position="281"/>
        <end position="389"/>
    </location>
</feature>
<dbReference type="Gene3D" id="3.40.50.150">
    <property type="entry name" value="Vaccinia Virus protein VP39"/>
    <property type="match status" value="2"/>
</dbReference>
<dbReference type="EC" id="2.1.1.103" evidence="5"/>
<name>A0AAW1QZR7_9CHLO</name>
<comment type="pathway">
    <text evidence="1">Phospholipid metabolism; phosphatidylcholine biosynthesis.</text>
</comment>
<organism evidence="11 12">
    <name type="scientific">Elliptochloris bilobata</name>
    <dbReference type="NCBI Taxonomy" id="381761"/>
    <lineage>
        <taxon>Eukaryota</taxon>
        <taxon>Viridiplantae</taxon>
        <taxon>Chlorophyta</taxon>
        <taxon>core chlorophytes</taxon>
        <taxon>Trebouxiophyceae</taxon>
        <taxon>Trebouxiophyceae incertae sedis</taxon>
        <taxon>Elliptochloris clade</taxon>
        <taxon>Elliptochloris</taxon>
    </lineage>
</organism>
<keyword evidence="3" id="KW-0489">Methyltransferase</keyword>
<evidence type="ECO:0000256" key="3">
    <source>
        <dbReference type="ARBA" id="ARBA00022603"/>
    </source>
</evidence>
<feature type="domain" description="Methyltransferase" evidence="9">
    <location>
        <begin position="54"/>
        <end position="148"/>
    </location>
</feature>
<dbReference type="InterPro" id="IPR041698">
    <property type="entry name" value="Methyltransf_25"/>
</dbReference>
<dbReference type="InterPro" id="IPR029063">
    <property type="entry name" value="SAM-dependent_MTases_sf"/>
</dbReference>
<keyword evidence="12" id="KW-1185">Reference proteome</keyword>
<dbReference type="Pfam" id="PF13847">
    <property type="entry name" value="Methyltransf_31"/>
    <property type="match status" value="1"/>
</dbReference>
<proteinExistence type="predicted"/>
<dbReference type="AlphaFoldDB" id="A0AAW1QZR7"/>
<evidence type="ECO:0000256" key="2">
    <source>
        <dbReference type="ARBA" id="ARBA00005189"/>
    </source>
</evidence>
<evidence type="ECO:0000256" key="7">
    <source>
        <dbReference type="ARBA" id="ARBA00047622"/>
    </source>
</evidence>
<dbReference type="GO" id="GO:0032259">
    <property type="term" value="P:methylation"/>
    <property type="evidence" value="ECO:0007669"/>
    <property type="project" value="UniProtKB-KW"/>
</dbReference>
<dbReference type="PANTHER" id="PTHR44307">
    <property type="entry name" value="PHOSPHOETHANOLAMINE METHYLTRANSFERASE"/>
    <property type="match status" value="1"/>
</dbReference>
<evidence type="ECO:0000256" key="1">
    <source>
        <dbReference type="ARBA" id="ARBA00004969"/>
    </source>
</evidence>
<dbReference type="GO" id="GO:0000234">
    <property type="term" value="F:phosphoethanolamine N-methyltransferase activity"/>
    <property type="evidence" value="ECO:0007669"/>
    <property type="project" value="UniProtKB-EC"/>
</dbReference>